<dbReference type="EMBL" id="JH159153">
    <property type="protein sequence ID" value="EGZ21290.1"/>
    <property type="molecule type" value="Genomic_DNA"/>
</dbReference>
<feature type="transmembrane region" description="Helical" evidence="1">
    <location>
        <begin position="50"/>
        <end position="78"/>
    </location>
</feature>
<keyword evidence="1" id="KW-0812">Transmembrane</keyword>
<dbReference type="RefSeq" id="XP_009524007.1">
    <property type="nucleotide sequence ID" value="XM_009525712.1"/>
</dbReference>
<evidence type="ECO:0000256" key="1">
    <source>
        <dbReference type="SAM" id="Phobius"/>
    </source>
</evidence>
<keyword evidence="3" id="KW-1185">Reference proteome</keyword>
<dbReference type="Proteomes" id="UP000002640">
    <property type="component" value="Unassembled WGS sequence"/>
</dbReference>
<keyword evidence="1" id="KW-0472">Membrane</keyword>
<evidence type="ECO:0000313" key="2">
    <source>
        <dbReference type="EMBL" id="EGZ21290.1"/>
    </source>
</evidence>
<protein>
    <submittedName>
        <fullName evidence="2">Uncharacterized protein</fullName>
    </submittedName>
</protein>
<keyword evidence="1" id="KW-1133">Transmembrane helix</keyword>
<feature type="transmembrane region" description="Helical" evidence="1">
    <location>
        <begin position="159"/>
        <end position="179"/>
    </location>
</feature>
<sequence length="251" mass="27725">MAWITSEAIAFFLGVAPHLYCAVAFALAPWYAALYETHNHDMHNLLAPPSYIFCVFVFLVASTDIVFRPILLLLLCFMLSGSRRLYLTPVALVLMCLNELLVDGYEQSSPSPENAIGAIKLALDKISQRLWFAWLTAATVFSVLDMVQFSHGKYFSFDVYALLLGILIAVAVALCIASRDPVVAWVATWLIAGLAKETFEMLQTVAGVLAPTFAIVLFIDTIQGLLRGVVPQVQMVTTYHDRRRNAAYGAV</sequence>
<dbReference type="AlphaFoldDB" id="G4ZBT6"/>
<evidence type="ECO:0000313" key="3">
    <source>
        <dbReference type="Proteomes" id="UP000002640"/>
    </source>
</evidence>
<organism evidence="2 3">
    <name type="scientific">Phytophthora sojae (strain P6497)</name>
    <name type="common">Soybean stem and root rot agent</name>
    <name type="synonym">Phytophthora megasperma f. sp. glycines</name>
    <dbReference type="NCBI Taxonomy" id="1094619"/>
    <lineage>
        <taxon>Eukaryota</taxon>
        <taxon>Sar</taxon>
        <taxon>Stramenopiles</taxon>
        <taxon>Oomycota</taxon>
        <taxon>Peronosporomycetes</taxon>
        <taxon>Peronosporales</taxon>
        <taxon>Peronosporaceae</taxon>
        <taxon>Phytophthora</taxon>
    </lineage>
</organism>
<feature type="transmembrane region" description="Helical" evidence="1">
    <location>
        <begin position="130"/>
        <end position="147"/>
    </location>
</feature>
<dbReference type="KEGG" id="psoj:PHYSODRAFT_329275"/>
<proteinExistence type="predicted"/>
<dbReference type="GeneID" id="20645921"/>
<name>G4ZBT6_PHYSP</name>
<reference evidence="2 3" key="1">
    <citation type="journal article" date="2006" name="Science">
        <title>Phytophthora genome sequences uncover evolutionary origins and mechanisms of pathogenesis.</title>
        <authorList>
            <person name="Tyler B.M."/>
            <person name="Tripathy S."/>
            <person name="Zhang X."/>
            <person name="Dehal P."/>
            <person name="Jiang R.H."/>
            <person name="Aerts A."/>
            <person name="Arredondo F.D."/>
            <person name="Baxter L."/>
            <person name="Bensasson D."/>
            <person name="Beynon J.L."/>
            <person name="Chapman J."/>
            <person name="Damasceno C.M."/>
            <person name="Dorrance A.E."/>
            <person name="Dou D."/>
            <person name="Dickerman A.W."/>
            <person name="Dubchak I.L."/>
            <person name="Garbelotto M."/>
            <person name="Gijzen M."/>
            <person name="Gordon S.G."/>
            <person name="Govers F."/>
            <person name="Grunwald N.J."/>
            <person name="Huang W."/>
            <person name="Ivors K.L."/>
            <person name="Jones R.W."/>
            <person name="Kamoun S."/>
            <person name="Krampis K."/>
            <person name="Lamour K.H."/>
            <person name="Lee M.K."/>
            <person name="McDonald W.H."/>
            <person name="Medina M."/>
            <person name="Meijer H.J."/>
            <person name="Nordberg E.K."/>
            <person name="Maclean D.J."/>
            <person name="Ospina-Giraldo M.D."/>
            <person name="Morris P.F."/>
            <person name="Phuntumart V."/>
            <person name="Putnam N.H."/>
            <person name="Rash S."/>
            <person name="Rose J.K."/>
            <person name="Sakihama Y."/>
            <person name="Salamov A.A."/>
            <person name="Savidor A."/>
            <person name="Scheuring C.F."/>
            <person name="Smith B.M."/>
            <person name="Sobral B.W."/>
            <person name="Terry A."/>
            <person name="Torto-Alalibo T.A."/>
            <person name="Win J."/>
            <person name="Xu Z."/>
            <person name="Zhang H."/>
            <person name="Grigoriev I.V."/>
            <person name="Rokhsar D.S."/>
            <person name="Boore J.L."/>
        </authorList>
    </citation>
    <scope>NUCLEOTIDE SEQUENCE [LARGE SCALE GENOMIC DNA]</scope>
    <source>
        <strain evidence="2 3">P6497</strain>
    </source>
</reference>
<accession>G4ZBT6</accession>
<gene>
    <name evidence="2" type="ORF">PHYSODRAFT_329275</name>
</gene>
<feature type="transmembrane region" description="Helical" evidence="1">
    <location>
        <begin position="9"/>
        <end position="30"/>
    </location>
</feature>
<feature type="transmembrane region" description="Helical" evidence="1">
    <location>
        <begin position="199"/>
        <end position="219"/>
    </location>
</feature>
<dbReference type="InParanoid" id="G4ZBT6"/>